<keyword evidence="3 9" id="KW-0732">Signal</keyword>
<feature type="region of interest" description="Disordered" evidence="8">
    <location>
        <begin position="638"/>
        <end position="664"/>
    </location>
</feature>
<dbReference type="SUPFAM" id="SSF100934">
    <property type="entry name" value="Heat shock protein 70kD (HSP70), C-terminal subdomain"/>
    <property type="match status" value="1"/>
</dbReference>
<evidence type="ECO:0000256" key="7">
    <source>
        <dbReference type="RuleBase" id="RU003322"/>
    </source>
</evidence>
<dbReference type="EMBL" id="JBAMIC010000002">
    <property type="protein sequence ID" value="KAK7112752.1"/>
    <property type="molecule type" value="Genomic_DNA"/>
</dbReference>
<dbReference type="SUPFAM" id="SSF100920">
    <property type="entry name" value="Heat shock protein 70kD (HSP70), peptide-binding domain"/>
    <property type="match status" value="1"/>
</dbReference>
<dbReference type="Gene3D" id="3.30.420.40">
    <property type="match status" value="2"/>
</dbReference>
<dbReference type="AlphaFoldDB" id="A0AAN9BWB9"/>
<organism evidence="10 11">
    <name type="scientific">Littorina saxatilis</name>
    <dbReference type="NCBI Taxonomy" id="31220"/>
    <lineage>
        <taxon>Eukaryota</taxon>
        <taxon>Metazoa</taxon>
        <taxon>Spiralia</taxon>
        <taxon>Lophotrochozoa</taxon>
        <taxon>Mollusca</taxon>
        <taxon>Gastropoda</taxon>
        <taxon>Caenogastropoda</taxon>
        <taxon>Littorinimorpha</taxon>
        <taxon>Littorinoidea</taxon>
        <taxon>Littorinidae</taxon>
        <taxon>Littorina</taxon>
    </lineage>
</organism>
<protein>
    <submittedName>
        <fullName evidence="10">Uncharacterized protein</fullName>
    </submittedName>
</protein>
<evidence type="ECO:0000256" key="9">
    <source>
        <dbReference type="SAM" id="SignalP"/>
    </source>
</evidence>
<dbReference type="GO" id="GO:0140662">
    <property type="term" value="F:ATP-dependent protein folding chaperone"/>
    <property type="evidence" value="ECO:0007669"/>
    <property type="project" value="InterPro"/>
</dbReference>
<keyword evidence="11" id="KW-1185">Reference proteome</keyword>
<comment type="subcellular location">
    <subcellularLocation>
        <location evidence="1">Endoplasmic reticulum lumen</location>
    </subcellularLocation>
</comment>
<dbReference type="InterPro" id="IPR042050">
    <property type="entry name" value="BIP_NBD"/>
</dbReference>
<dbReference type="PROSITE" id="PS01036">
    <property type="entry name" value="HSP70_3"/>
    <property type="match status" value="1"/>
</dbReference>
<gene>
    <name evidence="10" type="ORF">V1264_012152</name>
</gene>
<dbReference type="InterPro" id="IPR013126">
    <property type="entry name" value="Hsp_70_fam"/>
</dbReference>
<dbReference type="InterPro" id="IPR018181">
    <property type="entry name" value="Heat_shock_70_CS"/>
</dbReference>
<dbReference type="SUPFAM" id="SSF53067">
    <property type="entry name" value="Actin-like ATPase domain"/>
    <property type="match status" value="2"/>
</dbReference>
<evidence type="ECO:0000256" key="2">
    <source>
        <dbReference type="ARBA" id="ARBA00007381"/>
    </source>
</evidence>
<dbReference type="FunFam" id="3.30.420.40:FF:000026">
    <property type="entry name" value="Heat shock protein 70"/>
    <property type="match status" value="1"/>
</dbReference>
<feature type="chain" id="PRO_5042991949" evidence="9">
    <location>
        <begin position="27"/>
        <end position="664"/>
    </location>
</feature>
<sequence>MKGHTTSVVLTLVSVFLLLAPLAIHCASETDKGPVIGIDLGTTYSCVGIYSKGQVEIIPNDLGNRITPSYVAFTPEGRLVGDAAKNQLTSNPENTVFDAKRLMGRTWDDPAVQKDIKTYPFKVINVNNRPTVEVTVDGEIKRFTPEEISAMVLSKMKSVAEEYLGQNVTRAVVTVPAYFNDAQRRATEDAGKIAGLNVLRILNEPTAASLAYGLEQKGDERTVLVFDLGGGTFDVSVLTVDNGVFEVLSTAGDTHLGGEDFDQRLVEHLVKAVKQKTGRDVRGNKHAMTRLRRAAEKAKRSLSSLHSTKVDMEGVVDDVMNDVPLTRAKLEELNMDLFRSTLKTVKQALADSGKSVDEIDDIVLVGGSTRIPRVQTLVKDYFQGKEPHRGINPDEAVAYGAAVQAAVLGGQEMDTSVLIMDVTALSLGIETVGGVMTSLIPRGTTIPARKAKVFSTAVDNQPAVTIQVFEGERSRTKDNHLMGTFDLTGIPSAPRGVPQIEVTFQVDANGVVKVAAEDKGTGQKNDITIERSGDGLTPEDIDRMVHDAEVFEEEDKKFRELTEARNGLEAMAYTAKRQLDDLEKKSSSDVSEEQVQKAKQAVSEVMEWLDSHQSASAEELQEKKTELESVLHPLAEALYKSSAGSSDGHSDDGDSRQGHDSGEL</sequence>
<dbReference type="InterPro" id="IPR029048">
    <property type="entry name" value="HSP70_C_sf"/>
</dbReference>
<dbReference type="Pfam" id="PF00012">
    <property type="entry name" value="HSP70"/>
    <property type="match status" value="1"/>
</dbReference>
<evidence type="ECO:0000256" key="1">
    <source>
        <dbReference type="ARBA" id="ARBA00004319"/>
    </source>
</evidence>
<dbReference type="GO" id="GO:0005524">
    <property type="term" value="F:ATP binding"/>
    <property type="evidence" value="ECO:0007669"/>
    <property type="project" value="UniProtKB-KW"/>
</dbReference>
<dbReference type="PANTHER" id="PTHR19375">
    <property type="entry name" value="HEAT SHOCK PROTEIN 70KDA"/>
    <property type="match status" value="1"/>
</dbReference>
<dbReference type="Proteomes" id="UP001374579">
    <property type="component" value="Unassembled WGS sequence"/>
</dbReference>
<evidence type="ECO:0000256" key="4">
    <source>
        <dbReference type="ARBA" id="ARBA00022741"/>
    </source>
</evidence>
<feature type="signal peptide" evidence="9">
    <location>
        <begin position="1"/>
        <end position="26"/>
    </location>
</feature>
<dbReference type="Gene3D" id="3.90.640.10">
    <property type="entry name" value="Actin, Chain A, domain 4"/>
    <property type="match status" value="1"/>
</dbReference>
<evidence type="ECO:0000313" key="10">
    <source>
        <dbReference type="EMBL" id="KAK7112752.1"/>
    </source>
</evidence>
<evidence type="ECO:0000256" key="8">
    <source>
        <dbReference type="SAM" id="MobiDB-lite"/>
    </source>
</evidence>
<dbReference type="Gene3D" id="2.60.34.10">
    <property type="entry name" value="Substrate Binding Domain Of DNAk, Chain A, domain 1"/>
    <property type="match status" value="1"/>
</dbReference>
<dbReference type="FunFam" id="2.60.34.10:FF:000002">
    <property type="entry name" value="Heat shock 70 kDa"/>
    <property type="match status" value="1"/>
</dbReference>
<dbReference type="PROSITE" id="PS00329">
    <property type="entry name" value="HSP70_2"/>
    <property type="match status" value="1"/>
</dbReference>
<dbReference type="GO" id="GO:0005788">
    <property type="term" value="C:endoplasmic reticulum lumen"/>
    <property type="evidence" value="ECO:0007669"/>
    <property type="project" value="UniProtKB-SubCell"/>
</dbReference>
<keyword evidence="6 7" id="KW-0067">ATP-binding</keyword>
<keyword evidence="4 7" id="KW-0547">Nucleotide-binding</keyword>
<dbReference type="PROSITE" id="PS00297">
    <property type="entry name" value="HSP70_1"/>
    <property type="match status" value="1"/>
</dbReference>
<dbReference type="CDD" id="cd10241">
    <property type="entry name" value="ASKHA_NBD_HSP70_BiP"/>
    <property type="match status" value="1"/>
</dbReference>
<evidence type="ECO:0000256" key="6">
    <source>
        <dbReference type="ARBA" id="ARBA00022840"/>
    </source>
</evidence>
<accession>A0AAN9BWB9</accession>
<name>A0AAN9BWB9_9CAEN</name>
<dbReference type="InterPro" id="IPR043129">
    <property type="entry name" value="ATPase_NBD"/>
</dbReference>
<evidence type="ECO:0000256" key="5">
    <source>
        <dbReference type="ARBA" id="ARBA00022824"/>
    </source>
</evidence>
<dbReference type="FunFam" id="3.90.640.10:FF:000153">
    <property type="entry name" value="Endoplasmic reticulum chaperone BiP"/>
    <property type="match status" value="1"/>
</dbReference>
<dbReference type="InterPro" id="IPR029047">
    <property type="entry name" value="HSP70_peptide-bd_sf"/>
</dbReference>
<proteinExistence type="inferred from homology"/>
<dbReference type="Gene3D" id="1.20.1270.10">
    <property type="match status" value="1"/>
</dbReference>
<dbReference type="PRINTS" id="PR00301">
    <property type="entry name" value="HEATSHOCK70"/>
</dbReference>
<evidence type="ECO:0000256" key="3">
    <source>
        <dbReference type="ARBA" id="ARBA00022729"/>
    </source>
</evidence>
<feature type="compositionally biased region" description="Basic and acidic residues" evidence="8">
    <location>
        <begin position="648"/>
        <end position="664"/>
    </location>
</feature>
<comment type="caution">
    <text evidence="10">The sequence shown here is derived from an EMBL/GenBank/DDBJ whole genome shotgun (WGS) entry which is preliminary data.</text>
</comment>
<comment type="similarity">
    <text evidence="2 7">Belongs to the heat shock protein 70 family.</text>
</comment>
<evidence type="ECO:0000313" key="11">
    <source>
        <dbReference type="Proteomes" id="UP001374579"/>
    </source>
</evidence>
<keyword evidence="5" id="KW-0256">Endoplasmic reticulum</keyword>
<dbReference type="NCBIfam" id="NF001413">
    <property type="entry name" value="PRK00290.1"/>
    <property type="match status" value="1"/>
</dbReference>
<reference evidence="10 11" key="1">
    <citation type="submission" date="2024-02" db="EMBL/GenBank/DDBJ databases">
        <title>Chromosome-scale genome assembly of the rough periwinkle Littorina saxatilis.</title>
        <authorList>
            <person name="De Jode A."/>
            <person name="Faria R."/>
            <person name="Formenti G."/>
            <person name="Sims Y."/>
            <person name="Smith T.P."/>
            <person name="Tracey A."/>
            <person name="Wood J.M.D."/>
            <person name="Zagrodzka Z.B."/>
            <person name="Johannesson K."/>
            <person name="Butlin R.K."/>
            <person name="Leder E.H."/>
        </authorList>
    </citation>
    <scope>NUCLEOTIDE SEQUENCE [LARGE SCALE GENOMIC DNA]</scope>
    <source>
        <strain evidence="10">Snail1</strain>
        <tissue evidence="10">Muscle</tissue>
    </source>
</reference>